<gene>
    <name evidence="2" type="ORF">H9564_02765</name>
</gene>
<sequence>MSRKVLILYYSQFGDTAKLASSIHRQTGADILRLQVPQNYFPEDMEETDQVFKRDNKAGKLPPITTKIPDLHYYDTILIGGPVWDGKVSSPILKLLQMMSHYQGKVVPFSTGWSDSRKYQKDFIAHAGKLNVAHGYHVLTHGTPQYSPASLASWLRKL</sequence>
<dbReference type="InterPro" id="IPR001226">
    <property type="entry name" value="Flavodoxin_CS"/>
</dbReference>
<proteinExistence type="predicted"/>
<dbReference type="PANTHER" id="PTHR39201">
    <property type="entry name" value="EXPORTED PROTEIN-RELATED"/>
    <property type="match status" value="1"/>
</dbReference>
<feature type="domain" description="Flavodoxin-like" evidence="1">
    <location>
        <begin position="4"/>
        <end position="136"/>
    </location>
</feature>
<evidence type="ECO:0000259" key="1">
    <source>
        <dbReference type="Pfam" id="PF12682"/>
    </source>
</evidence>
<dbReference type="InterPro" id="IPR029039">
    <property type="entry name" value="Flavoprotein-like_sf"/>
</dbReference>
<accession>A0ABR8PBL7</accession>
<comment type="caution">
    <text evidence="2">The sequence shown here is derived from an EMBL/GenBank/DDBJ whole genome shotgun (WGS) entry which is preliminary data.</text>
</comment>
<evidence type="ECO:0000313" key="2">
    <source>
        <dbReference type="EMBL" id="MBD7894652.1"/>
    </source>
</evidence>
<keyword evidence="3" id="KW-1185">Reference proteome</keyword>
<dbReference type="Proteomes" id="UP000616837">
    <property type="component" value="Unassembled WGS sequence"/>
</dbReference>
<dbReference type="InterPro" id="IPR008254">
    <property type="entry name" value="Flavodoxin/NO_synth"/>
</dbReference>
<dbReference type="PROSITE" id="PS00201">
    <property type="entry name" value="FLAVODOXIN"/>
    <property type="match status" value="1"/>
</dbReference>
<dbReference type="RefSeq" id="WP_191684019.1">
    <property type="nucleotide sequence ID" value="NZ_JACSQW010000005.1"/>
</dbReference>
<dbReference type="EMBL" id="JACSQW010000005">
    <property type="protein sequence ID" value="MBD7894652.1"/>
    <property type="molecule type" value="Genomic_DNA"/>
</dbReference>
<protein>
    <submittedName>
        <fullName evidence="2">Flavodoxin</fullName>
    </submittedName>
</protein>
<name>A0ABR8PBL7_9LACO</name>
<dbReference type="SUPFAM" id="SSF52218">
    <property type="entry name" value="Flavoproteins"/>
    <property type="match status" value="1"/>
</dbReference>
<reference evidence="2 3" key="1">
    <citation type="submission" date="2020-08" db="EMBL/GenBank/DDBJ databases">
        <title>A Genomic Blueprint of the Chicken Gut Microbiome.</title>
        <authorList>
            <person name="Gilroy R."/>
            <person name="Ravi A."/>
            <person name="Getino M."/>
            <person name="Pursley I."/>
            <person name="Horton D.L."/>
            <person name="Alikhan N.-F."/>
            <person name="Baker D."/>
            <person name="Gharbi K."/>
            <person name="Hall N."/>
            <person name="Watson M."/>
            <person name="Adriaenssens E.M."/>
            <person name="Foster-Nyarko E."/>
            <person name="Jarju S."/>
            <person name="Secka A."/>
            <person name="Antonio M."/>
            <person name="Oren A."/>
            <person name="Chaudhuri R."/>
            <person name="La Ragione R.M."/>
            <person name="Hildebrand F."/>
            <person name="Pallen M.J."/>
        </authorList>
    </citation>
    <scope>NUCLEOTIDE SEQUENCE [LARGE SCALE GENOMIC DNA]</scope>
    <source>
        <strain evidence="2 3">Sa3CUN2</strain>
    </source>
</reference>
<dbReference type="Pfam" id="PF12682">
    <property type="entry name" value="Flavodoxin_4"/>
    <property type="match status" value="1"/>
</dbReference>
<organism evidence="2 3">
    <name type="scientific">Limosilactobacillus avistercoris</name>
    <dbReference type="NCBI Taxonomy" id="2762243"/>
    <lineage>
        <taxon>Bacteria</taxon>
        <taxon>Bacillati</taxon>
        <taxon>Bacillota</taxon>
        <taxon>Bacilli</taxon>
        <taxon>Lactobacillales</taxon>
        <taxon>Lactobacillaceae</taxon>
        <taxon>Limosilactobacillus</taxon>
    </lineage>
</organism>
<evidence type="ECO:0000313" key="3">
    <source>
        <dbReference type="Proteomes" id="UP000616837"/>
    </source>
</evidence>
<dbReference type="PANTHER" id="PTHR39201:SF1">
    <property type="entry name" value="FLAVODOXIN-LIKE DOMAIN-CONTAINING PROTEIN"/>
    <property type="match status" value="1"/>
</dbReference>
<dbReference type="Gene3D" id="3.40.50.360">
    <property type="match status" value="1"/>
</dbReference>